<protein>
    <submittedName>
        <fullName evidence="8">Uncharacterized protein</fullName>
    </submittedName>
</protein>
<evidence type="ECO:0000259" key="6">
    <source>
        <dbReference type="Pfam" id="PF07034"/>
    </source>
</evidence>
<feature type="domain" description="Origin recognition complex subunit 3 winged helix C-terminal" evidence="7">
    <location>
        <begin position="570"/>
        <end position="689"/>
    </location>
</feature>
<keyword evidence="5" id="KW-0539">Nucleus</keyword>
<evidence type="ECO:0000313" key="8">
    <source>
        <dbReference type="EMBL" id="KAF2207659.1"/>
    </source>
</evidence>
<dbReference type="Pfam" id="PF07034">
    <property type="entry name" value="ORC3_N"/>
    <property type="match status" value="1"/>
</dbReference>
<sequence>MEYEKCYVFEPDEDRPTKRRRTEPQGLQASWNLRKKAYHQAWSAQQRRINERLDTINSSTVNEIAVFLDGFSAEEPSTRIPTGLILAGPNSALRNSIASQISSVDANSATKRCFVSLSSSSGGNLKALLKAIIQKATSATSADDDGDELEETSTSRKGPKRLNYDLQILCDYVQERQLQQVVIAFEDTEAFDANLLSELIELLTCWRDRIPFAFLLNVATSVEFLQQRLSSAAVRSLDGKLFDAAVSTDEVEQVFEVLTSPESELWLGPNLASMMLERQSDYIQGIDSLVQATRYAYMSHYYANAMSLLLNPKITFEDIPRDHFEALRNLPTFRDYARQLLDDGETEQVRELLDSDHALFDFAKKSVMVGRQSLAHTMEATEAVRKIQACLPSTQVSSRPSLYIQALSGKLTDSTLIRSLLLVIRKSPSDITLQIVSRFHTMTLSSPAKTELHAIETSLKTLLLTTAHETSSSSSTTTTTTTTQPLRSQDDIANSTLRTTIVAQKVSLSKQISSLSARDSAYTTLVRRLSTLLETYFSQNLIGIKELVFHEIFVYDARSPYREVFMPRPRHAVERALGNPHDYLDCACCEPGTLGKEDGEGEEGGLVGTQPGTAVLYQLYLESGALMNVHDLWKAFEAVVGGDDEEEEGEEGEGGKTMALFQRALAELKYLGFVKTTRRRVDHVAKVEWWGL</sequence>
<dbReference type="GO" id="GO:0005664">
    <property type="term" value="C:nuclear origin of replication recognition complex"/>
    <property type="evidence" value="ECO:0007669"/>
    <property type="project" value="InterPro"/>
</dbReference>
<dbReference type="Pfam" id="PF18137">
    <property type="entry name" value="WHD_ORC"/>
    <property type="match status" value="1"/>
</dbReference>
<reference evidence="8" key="1">
    <citation type="journal article" date="2020" name="Stud. Mycol.">
        <title>101 Dothideomycetes genomes: a test case for predicting lifestyles and emergence of pathogens.</title>
        <authorList>
            <person name="Haridas S."/>
            <person name="Albert R."/>
            <person name="Binder M."/>
            <person name="Bloem J."/>
            <person name="Labutti K."/>
            <person name="Salamov A."/>
            <person name="Andreopoulos B."/>
            <person name="Baker S."/>
            <person name="Barry K."/>
            <person name="Bills G."/>
            <person name="Bluhm B."/>
            <person name="Cannon C."/>
            <person name="Castanera R."/>
            <person name="Culley D."/>
            <person name="Daum C."/>
            <person name="Ezra D."/>
            <person name="Gonzalez J."/>
            <person name="Henrissat B."/>
            <person name="Kuo A."/>
            <person name="Liang C."/>
            <person name="Lipzen A."/>
            <person name="Lutzoni F."/>
            <person name="Magnuson J."/>
            <person name="Mondo S."/>
            <person name="Nolan M."/>
            <person name="Ohm R."/>
            <person name="Pangilinan J."/>
            <person name="Park H.-J."/>
            <person name="Ramirez L."/>
            <person name="Alfaro M."/>
            <person name="Sun H."/>
            <person name="Tritt A."/>
            <person name="Yoshinaga Y."/>
            <person name="Zwiers L.-H."/>
            <person name="Turgeon B."/>
            <person name="Goodwin S."/>
            <person name="Spatafora J."/>
            <person name="Crous P."/>
            <person name="Grigoriev I."/>
        </authorList>
    </citation>
    <scope>NUCLEOTIDE SEQUENCE</scope>
    <source>
        <strain evidence="8">SCOH1-5</strain>
    </source>
</reference>
<comment type="similarity">
    <text evidence="2">Belongs to the ORC3 family.</text>
</comment>
<evidence type="ECO:0000256" key="2">
    <source>
        <dbReference type="ARBA" id="ARBA00010977"/>
    </source>
</evidence>
<proteinExistence type="inferred from homology"/>
<dbReference type="EMBL" id="ML992701">
    <property type="protein sequence ID" value="KAF2207659.1"/>
    <property type="molecule type" value="Genomic_DNA"/>
</dbReference>
<dbReference type="GO" id="GO:0005656">
    <property type="term" value="C:nuclear pre-replicative complex"/>
    <property type="evidence" value="ECO:0007669"/>
    <property type="project" value="TreeGrafter"/>
</dbReference>
<gene>
    <name evidence="8" type="ORF">CERZMDRAFT_102146</name>
</gene>
<name>A0A6A6F3C5_9PEZI</name>
<accession>A0A6A6F3C5</accession>
<dbReference type="Proteomes" id="UP000799539">
    <property type="component" value="Unassembled WGS sequence"/>
</dbReference>
<dbReference type="GO" id="GO:0006270">
    <property type="term" value="P:DNA replication initiation"/>
    <property type="evidence" value="ECO:0007669"/>
    <property type="project" value="TreeGrafter"/>
</dbReference>
<keyword evidence="4" id="KW-0238">DNA-binding</keyword>
<evidence type="ECO:0000256" key="4">
    <source>
        <dbReference type="ARBA" id="ARBA00023125"/>
    </source>
</evidence>
<dbReference type="InterPro" id="IPR020795">
    <property type="entry name" value="ORC3"/>
</dbReference>
<keyword evidence="3" id="KW-0235">DNA replication</keyword>
<dbReference type="InterPro" id="IPR045667">
    <property type="entry name" value="ORC3_N"/>
</dbReference>
<dbReference type="AlphaFoldDB" id="A0A6A6F3C5"/>
<evidence type="ECO:0000256" key="1">
    <source>
        <dbReference type="ARBA" id="ARBA00004123"/>
    </source>
</evidence>
<keyword evidence="9" id="KW-1185">Reference proteome</keyword>
<dbReference type="PANTHER" id="PTHR12748">
    <property type="entry name" value="ORIGIN RECOGNITION COMPLEX SUBUNIT 3"/>
    <property type="match status" value="1"/>
</dbReference>
<dbReference type="CDD" id="cd20704">
    <property type="entry name" value="Orc3"/>
    <property type="match status" value="2"/>
</dbReference>
<evidence type="ECO:0000313" key="9">
    <source>
        <dbReference type="Proteomes" id="UP000799539"/>
    </source>
</evidence>
<dbReference type="GO" id="GO:0003688">
    <property type="term" value="F:DNA replication origin binding"/>
    <property type="evidence" value="ECO:0007669"/>
    <property type="project" value="TreeGrafter"/>
</dbReference>
<dbReference type="InterPro" id="IPR040855">
    <property type="entry name" value="ORC_WH_C"/>
</dbReference>
<organism evidence="8 9">
    <name type="scientific">Cercospora zeae-maydis SCOH1-5</name>
    <dbReference type="NCBI Taxonomy" id="717836"/>
    <lineage>
        <taxon>Eukaryota</taxon>
        <taxon>Fungi</taxon>
        <taxon>Dikarya</taxon>
        <taxon>Ascomycota</taxon>
        <taxon>Pezizomycotina</taxon>
        <taxon>Dothideomycetes</taxon>
        <taxon>Dothideomycetidae</taxon>
        <taxon>Mycosphaerellales</taxon>
        <taxon>Mycosphaerellaceae</taxon>
        <taxon>Cercospora</taxon>
    </lineage>
</organism>
<dbReference type="GO" id="GO:0031261">
    <property type="term" value="C:DNA replication preinitiation complex"/>
    <property type="evidence" value="ECO:0007669"/>
    <property type="project" value="TreeGrafter"/>
</dbReference>
<feature type="domain" description="Origin recognition complex subunit 3 N-terminal" evidence="6">
    <location>
        <begin position="6"/>
        <end position="309"/>
    </location>
</feature>
<dbReference type="OrthoDB" id="10265211at2759"/>
<evidence type="ECO:0000256" key="5">
    <source>
        <dbReference type="ARBA" id="ARBA00023242"/>
    </source>
</evidence>
<evidence type="ECO:0000256" key="3">
    <source>
        <dbReference type="ARBA" id="ARBA00022705"/>
    </source>
</evidence>
<dbReference type="PANTHER" id="PTHR12748:SF0">
    <property type="entry name" value="ORIGIN RECOGNITION COMPLEX SUBUNIT 3"/>
    <property type="match status" value="1"/>
</dbReference>
<evidence type="ECO:0000259" key="7">
    <source>
        <dbReference type="Pfam" id="PF18137"/>
    </source>
</evidence>
<comment type="subcellular location">
    <subcellularLocation>
        <location evidence="1">Nucleus</location>
    </subcellularLocation>
</comment>